<reference evidence="1" key="1">
    <citation type="journal article" date="2021" name="PeerJ">
        <title>Extensive microbial diversity within the chicken gut microbiome revealed by metagenomics and culture.</title>
        <authorList>
            <person name="Gilroy R."/>
            <person name="Ravi A."/>
            <person name="Getino M."/>
            <person name="Pursley I."/>
            <person name="Horton D.L."/>
            <person name="Alikhan N.F."/>
            <person name="Baker D."/>
            <person name="Gharbi K."/>
            <person name="Hall N."/>
            <person name="Watson M."/>
            <person name="Adriaenssens E.M."/>
            <person name="Foster-Nyarko E."/>
            <person name="Jarju S."/>
            <person name="Secka A."/>
            <person name="Antonio M."/>
            <person name="Oren A."/>
            <person name="Chaudhuri R.R."/>
            <person name="La Ragione R."/>
            <person name="Hildebrand F."/>
            <person name="Pallen M.J."/>
        </authorList>
    </citation>
    <scope>NUCLEOTIDE SEQUENCE</scope>
    <source>
        <strain evidence="1">1277</strain>
    </source>
</reference>
<dbReference type="EMBL" id="DYUB01000140">
    <property type="protein sequence ID" value="HJG96306.1"/>
    <property type="molecule type" value="Genomic_DNA"/>
</dbReference>
<protein>
    <submittedName>
        <fullName evidence="1">Uncharacterized protein</fullName>
    </submittedName>
</protein>
<evidence type="ECO:0000313" key="1">
    <source>
        <dbReference type="EMBL" id="HJG96306.1"/>
    </source>
</evidence>
<organism evidence="1 2">
    <name type="scientific">Romboutsia timonensis</name>
    <dbReference type="NCBI Taxonomy" id="1776391"/>
    <lineage>
        <taxon>Bacteria</taxon>
        <taxon>Bacillati</taxon>
        <taxon>Bacillota</taxon>
        <taxon>Clostridia</taxon>
        <taxon>Peptostreptococcales</taxon>
        <taxon>Peptostreptococcaceae</taxon>
        <taxon>Romboutsia</taxon>
    </lineage>
</organism>
<evidence type="ECO:0000313" key="2">
    <source>
        <dbReference type="Proteomes" id="UP000776700"/>
    </source>
</evidence>
<comment type="caution">
    <text evidence="1">The sequence shown here is derived from an EMBL/GenBank/DDBJ whole genome shotgun (WGS) entry which is preliminary data.</text>
</comment>
<proteinExistence type="predicted"/>
<accession>A0A921MZX3</accession>
<name>A0A921MZX3_9FIRM</name>
<sequence>MSKKVRVIIAAGALTLGVVATVGKATRDKSMWGFLNGVSVCDKSMWG</sequence>
<gene>
    <name evidence="1" type="ORF">K8V90_04295</name>
</gene>
<reference evidence="1" key="2">
    <citation type="submission" date="2021-09" db="EMBL/GenBank/DDBJ databases">
        <authorList>
            <person name="Gilroy R."/>
        </authorList>
    </citation>
    <scope>NUCLEOTIDE SEQUENCE</scope>
    <source>
        <strain evidence="1">1277</strain>
    </source>
</reference>
<dbReference type="AlphaFoldDB" id="A0A921MZX3"/>
<dbReference type="Proteomes" id="UP000776700">
    <property type="component" value="Unassembled WGS sequence"/>
</dbReference>